<evidence type="ECO:0000256" key="3">
    <source>
        <dbReference type="ARBA" id="ARBA00022490"/>
    </source>
</evidence>
<proteinExistence type="inferred from homology"/>
<comment type="similarity">
    <text evidence="7">Belongs to the MurCDEF family.</text>
</comment>
<keyword evidence="5 7" id="KW-0547">Nucleotide-binding</keyword>
<dbReference type="InterPro" id="IPR004101">
    <property type="entry name" value="Mur_ligase_C"/>
</dbReference>
<dbReference type="EMBL" id="JAVRIF010000003">
    <property type="protein sequence ID" value="MDT0603355.1"/>
    <property type="molecule type" value="Genomic_DNA"/>
</dbReference>
<dbReference type="InterPro" id="IPR036615">
    <property type="entry name" value="Mur_ligase_C_dom_sf"/>
</dbReference>
<dbReference type="PANTHER" id="PTHR43692">
    <property type="entry name" value="UDP-N-ACETYLMURAMOYLALANINE--D-GLUTAMATE LIGASE"/>
    <property type="match status" value="1"/>
</dbReference>
<dbReference type="SUPFAM" id="SSF51984">
    <property type="entry name" value="MurCD N-terminal domain"/>
    <property type="match status" value="1"/>
</dbReference>
<dbReference type="RefSeq" id="WP_311579382.1">
    <property type="nucleotide sequence ID" value="NZ_JAVRIF010000003.1"/>
</dbReference>
<evidence type="ECO:0000256" key="4">
    <source>
        <dbReference type="ARBA" id="ARBA00022598"/>
    </source>
</evidence>
<dbReference type="GO" id="GO:0008764">
    <property type="term" value="F:UDP-N-acetylmuramoylalanine-D-glutamate ligase activity"/>
    <property type="evidence" value="ECO:0007669"/>
    <property type="project" value="UniProtKB-EC"/>
</dbReference>
<dbReference type="Pfam" id="PF21799">
    <property type="entry name" value="MurD-like_N"/>
    <property type="match status" value="1"/>
</dbReference>
<dbReference type="SUPFAM" id="SSF53623">
    <property type="entry name" value="MurD-like peptide ligases, catalytic domain"/>
    <property type="match status" value="1"/>
</dbReference>
<dbReference type="PANTHER" id="PTHR43692:SF1">
    <property type="entry name" value="UDP-N-ACETYLMURAMOYLALANINE--D-GLUTAMATE LIGASE"/>
    <property type="match status" value="1"/>
</dbReference>
<dbReference type="Gene3D" id="3.90.190.20">
    <property type="entry name" value="Mur ligase, C-terminal domain"/>
    <property type="match status" value="1"/>
</dbReference>
<dbReference type="Pfam" id="PF08245">
    <property type="entry name" value="Mur_ligase_M"/>
    <property type="match status" value="1"/>
</dbReference>
<feature type="domain" description="Mur ligase central" evidence="10">
    <location>
        <begin position="118"/>
        <end position="290"/>
    </location>
</feature>
<dbReference type="NCBIfam" id="TIGR01087">
    <property type="entry name" value="murD"/>
    <property type="match status" value="1"/>
</dbReference>
<evidence type="ECO:0000256" key="2">
    <source>
        <dbReference type="ARBA" id="ARBA00004752"/>
    </source>
</evidence>
<dbReference type="EC" id="6.3.2.9" evidence="7 8"/>
<evidence type="ECO:0000256" key="1">
    <source>
        <dbReference type="ARBA" id="ARBA00004496"/>
    </source>
</evidence>
<dbReference type="Gene3D" id="3.40.50.720">
    <property type="entry name" value="NAD(P)-binding Rossmann-like Domain"/>
    <property type="match status" value="1"/>
</dbReference>
<keyword evidence="7 8" id="KW-0573">Peptidoglycan synthesis</keyword>
<protein>
    <recommendedName>
        <fullName evidence="7 8">UDP-N-acetylmuramoylalanine--D-glutamate ligase</fullName>
        <ecNumber evidence="7 8">6.3.2.9</ecNumber>
    </recommendedName>
    <alternativeName>
        <fullName evidence="7">D-glutamic acid-adding enzyme</fullName>
    </alternativeName>
    <alternativeName>
        <fullName evidence="7">UDP-N-acetylmuramoyl-L-alanyl-D-glutamate synthetase</fullName>
    </alternativeName>
</protein>
<comment type="subcellular location">
    <subcellularLocation>
        <location evidence="1 7 8">Cytoplasm</location>
    </subcellularLocation>
</comment>
<evidence type="ECO:0000259" key="9">
    <source>
        <dbReference type="Pfam" id="PF02875"/>
    </source>
</evidence>
<comment type="pathway">
    <text evidence="2 7 8">Cell wall biogenesis; peptidoglycan biosynthesis.</text>
</comment>
<organism evidence="11 12">
    <name type="scientific">Thalassotalea castellviae</name>
    <dbReference type="NCBI Taxonomy" id="3075612"/>
    <lineage>
        <taxon>Bacteria</taxon>
        <taxon>Pseudomonadati</taxon>
        <taxon>Pseudomonadota</taxon>
        <taxon>Gammaproteobacteria</taxon>
        <taxon>Alteromonadales</taxon>
        <taxon>Colwelliaceae</taxon>
        <taxon>Thalassotalea</taxon>
    </lineage>
</organism>
<feature type="binding site" evidence="7">
    <location>
        <begin position="120"/>
        <end position="126"/>
    </location>
    <ligand>
        <name>ATP</name>
        <dbReference type="ChEBI" id="CHEBI:30616"/>
    </ligand>
</feature>
<keyword evidence="3 7" id="KW-0963">Cytoplasm</keyword>
<evidence type="ECO:0000256" key="6">
    <source>
        <dbReference type="ARBA" id="ARBA00022840"/>
    </source>
</evidence>
<evidence type="ECO:0000313" key="11">
    <source>
        <dbReference type="EMBL" id="MDT0603355.1"/>
    </source>
</evidence>
<comment type="catalytic activity">
    <reaction evidence="7 8">
        <text>UDP-N-acetyl-alpha-D-muramoyl-L-alanine + D-glutamate + ATP = UDP-N-acetyl-alpha-D-muramoyl-L-alanyl-D-glutamate + ADP + phosphate + H(+)</text>
        <dbReference type="Rhea" id="RHEA:16429"/>
        <dbReference type="ChEBI" id="CHEBI:15378"/>
        <dbReference type="ChEBI" id="CHEBI:29986"/>
        <dbReference type="ChEBI" id="CHEBI:30616"/>
        <dbReference type="ChEBI" id="CHEBI:43474"/>
        <dbReference type="ChEBI" id="CHEBI:83898"/>
        <dbReference type="ChEBI" id="CHEBI:83900"/>
        <dbReference type="ChEBI" id="CHEBI:456216"/>
        <dbReference type="EC" id="6.3.2.9"/>
    </reaction>
</comment>
<keyword evidence="4 7" id="KW-0436">Ligase</keyword>
<keyword evidence="7 8" id="KW-0131">Cell cycle</keyword>
<evidence type="ECO:0000256" key="5">
    <source>
        <dbReference type="ARBA" id="ARBA00022741"/>
    </source>
</evidence>
<dbReference type="Gene3D" id="3.40.1190.10">
    <property type="entry name" value="Mur-like, catalytic domain"/>
    <property type="match status" value="1"/>
</dbReference>
<accession>A0ABU2ZZJ7</accession>
<dbReference type="SUPFAM" id="SSF53244">
    <property type="entry name" value="MurD-like peptide ligases, peptide-binding domain"/>
    <property type="match status" value="1"/>
</dbReference>
<name>A0ABU2ZZJ7_9GAMM</name>
<sequence>MLERVIAQLKNKQILVLGAGLTGMSCVRFLTSHQLACHVNDSRETIIENEEFSQKFPACSLSLGAWDHQKIHEAQIILVSPGIDLAAEGLIDHIANDCQVIGDVELFCQITDKPIIAVTGSNGKSTLVTLLTHIGTALGHKVALGGNIGVPVLEQLSNQIDCYILELSSFQLETLQSMNAVAASVLNVSDDHLDRHKTLENYSEIKQRIYQQCETAVINRDDPLSFSQVNRQSKPVISFGSDGGKTGEFGLIHQDSKLYLALGEEKLVSLEALPLAGVHNALNYLAALALGHCLGWPIEEMISHLSSFEGLAHRCQRIATSDNITWINDSKATNVGATLAAINGLSSTLIDNKLILIAGGDGKGADFSPLKTAINNAVSYVFTLGKDGEEIAKLTENSQQVGSLTEAVSLAKQQANAGDIVLLSPACASIDMFKNFAQRGDMFTDAVIALQEAS</sequence>
<keyword evidence="7 8" id="KW-0132">Cell division</keyword>
<keyword evidence="6 7" id="KW-0067">ATP-binding</keyword>
<reference evidence="11 12" key="1">
    <citation type="submission" date="2023-09" db="EMBL/GenBank/DDBJ databases">
        <authorList>
            <person name="Rey-Velasco X."/>
        </authorList>
    </citation>
    <scope>NUCLEOTIDE SEQUENCE [LARGE SCALE GENOMIC DNA]</scope>
    <source>
        <strain evidence="11 12">W431</strain>
    </source>
</reference>
<dbReference type="PROSITE" id="PS51257">
    <property type="entry name" value="PROKAR_LIPOPROTEIN"/>
    <property type="match status" value="1"/>
</dbReference>
<dbReference type="InterPro" id="IPR036565">
    <property type="entry name" value="Mur-like_cat_sf"/>
</dbReference>
<feature type="domain" description="Mur ligase C-terminal" evidence="9">
    <location>
        <begin position="313"/>
        <end position="427"/>
    </location>
</feature>
<evidence type="ECO:0000256" key="8">
    <source>
        <dbReference type="RuleBase" id="RU003664"/>
    </source>
</evidence>
<evidence type="ECO:0000256" key="7">
    <source>
        <dbReference type="HAMAP-Rule" id="MF_00639"/>
    </source>
</evidence>
<evidence type="ECO:0000313" key="12">
    <source>
        <dbReference type="Proteomes" id="UP001266357"/>
    </source>
</evidence>
<keyword evidence="12" id="KW-1185">Reference proteome</keyword>
<gene>
    <name evidence="7 11" type="primary">murD</name>
    <name evidence="11" type="ORF">RM573_07080</name>
</gene>
<evidence type="ECO:0000259" key="10">
    <source>
        <dbReference type="Pfam" id="PF08245"/>
    </source>
</evidence>
<dbReference type="HAMAP" id="MF_00639">
    <property type="entry name" value="MurD"/>
    <property type="match status" value="1"/>
</dbReference>
<dbReference type="InterPro" id="IPR005762">
    <property type="entry name" value="MurD"/>
</dbReference>
<keyword evidence="7 8" id="KW-0133">Cell shape</keyword>
<dbReference type="Pfam" id="PF02875">
    <property type="entry name" value="Mur_ligase_C"/>
    <property type="match status" value="1"/>
</dbReference>
<dbReference type="Proteomes" id="UP001266357">
    <property type="component" value="Unassembled WGS sequence"/>
</dbReference>
<comment type="function">
    <text evidence="7 8">Cell wall formation. Catalyzes the addition of glutamate to the nucleotide precursor UDP-N-acetylmuramoyl-L-alanine (UMA).</text>
</comment>
<dbReference type="InterPro" id="IPR013221">
    <property type="entry name" value="Mur_ligase_cen"/>
</dbReference>
<keyword evidence="7 8" id="KW-0961">Cell wall biogenesis/degradation</keyword>
<comment type="caution">
    <text evidence="11">The sequence shown here is derived from an EMBL/GenBank/DDBJ whole genome shotgun (WGS) entry which is preliminary data.</text>
</comment>